<keyword evidence="1" id="KW-0732">Signal</keyword>
<keyword evidence="3" id="KW-1185">Reference proteome</keyword>
<reference evidence="2 3" key="1">
    <citation type="submission" date="2019-03" db="EMBL/GenBank/DDBJ databases">
        <title>Deep-cultivation of Planctomycetes and their phenomic and genomic characterization uncovers novel biology.</title>
        <authorList>
            <person name="Wiegand S."/>
            <person name="Jogler M."/>
            <person name="Boedeker C."/>
            <person name="Pinto D."/>
            <person name="Vollmers J."/>
            <person name="Rivas-Marin E."/>
            <person name="Kohn T."/>
            <person name="Peeters S.H."/>
            <person name="Heuer A."/>
            <person name="Rast P."/>
            <person name="Oberbeckmann S."/>
            <person name="Bunk B."/>
            <person name="Jeske O."/>
            <person name="Meyerdierks A."/>
            <person name="Storesund J.E."/>
            <person name="Kallscheuer N."/>
            <person name="Luecker S."/>
            <person name="Lage O.M."/>
            <person name="Pohl T."/>
            <person name="Merkel B.J."/>
            <person name="Hornburger P."/>
            <person name="Mueller R.-W."/>
            <person name="Bruemmer F."/>
            <person name="Labrenz M."/>
            <person name="Spormann A.M."/>
            <person name="Op den Camp H."/>
            <person name="Overmann J."/>
            <person name="Amann R."/>
            <person name="Jetten M.S.M."/>
            <person name="Mascher T."/>
            <person name="Medema M.H."/>
            <person name="Devos D.P."/>
            <person name="Kaster A.-K."/>
            <person name="Ovreas L."/>
            <person name="Rohde M."/>
            <person name="Galperin M.Y."/>
            <person name="Jogler C."/>
        </authorList>
    </citation>
    <scope>NUCLEOTIDE SEQUENCE [LARGE SCALE GENOMIC DNA]</scope>
    <source>
        <strain evidence="2 3">Enr17</strain>
    </source>
</reference>
<evidence type="ECO:0000256" key="1">
    <source>
        <dbReference type="SAM" id="SignalP"/>
    </source>
</evidence>
<dbReference type="EMBL" id="CP037452">
    <property type="protein sequence ID" value="QDV49070.1"/>
    <property type="molecule type" value="Genomic_DNA"/>
</dbReference>
<feature type="chain" id="PRO_5022245013" evidence="1">
    <location>
        <begin position="22"/>
        <end position="566"/>
    </location>
</feature>
<accession>A0A518I7L8</accession>
<sequence length="566" mass="63883" precursor="true">MYFIRKHTLLKCLIFSLFCNLGLYSVQQTVSADLALLQLPTKAKQTSSRQTEQPQCKVKLRLIEIHPSGNKQNVPGLLRVFNAKGNRVPIPELLNRGTGVKTSPKSEQTGIHSWSVIPREVQIQLPQTKLILEALSGLETELTRKTINLSQKSSANITLPLTRFANQTPNYKTANTHLHIMKLSRENCNRYLKQVPAADRLDLVFISHLERAIADKTYITNRYSNADFKILSKESGVLFGWGEEHRHNSSGHDEGYGHVMLLDIKQLVQPVSIGPGIMKQGTDGIPLSRGIQTARKDKATVIWCHNAWGTEATPNIIQGDVHALNIFDGGTRSTYEDSYYRYLNGGYKTPFSTGTDWFQYDFSRVYAALDIPLTTANWLDSLKAGKTFITNGPLLDLRINGKGIGDQLQLSADNNHITIHATGKGRVDFEKLELVHNGKVIATRKTDPLQNHFEAILELKLKIDQPGWIALRTPSPSVPNNPKRQQKTPLNEYGRELFSHTSPIYLKWEGKTKFDLNQAQAFLKEMQQNREKIAKQFLFADNHERAQVLDVYSDGIEKLSQEIKSH</sequence>
<gene>
    <name evidence="2" type="ORF">Enr17x_10860</name>
</gene>
<evidence type="ECO:0000313" key="2">
    <source>
        <dbReference type="EMBL" id="QDV49070.1"/>
    </source>
</evidence>
<name>A0A518I7L8_9PLAN</name>
<evidence type="ECO:0000313" key="3">
    <source>
        <dbReference type="Proteomes" id="UP000318313"/>
    </source>
</evidence>
<dbReference type="Proteomes" id="UP000318313">
    <property type="component" value="Chromosome"/>
</dbReference>
<feature type="signal peptide" evidence="1">
    <location>
        <begin position="1"/>
        <end position="21"/>
    </location>
</feature>
<proteinExistence type="predicted"/>
<protein>
    <submittedName>
        <fullName evidence="2">Uncharacterized protein</fullName>
    </submittedName>
</protein>
<dbReference type="KEGG" id="gfm:Enr17x_10860"/>
<dbReference type="AlphaFoldDB" id="A0A518I7L8"/>
<dbReference type="NCBIfam" id="NF038032">
    <property type="entry name" value="CehA_McbA_metalo"/>
    <property type="match status" value="1"/>
</dbReference>
<organism evidence="2 3">
    <name type="scientific">Gimesia fumaroli</name>
    <dbReference type="NCBI Taxonomy" id="2527976"/>
    <lineage>
        <taxon>Bacteria</taxon>
        <taxon>Pseudomonadati</taxon>
        <taxon>Planctomycetota</taxon>
        <taxon>Planctomycetia</taxon>
        <taxon>Planctomycetales</taxon>
        <taxon>Planctomycetaceae</taxon>
        <taxon>Gimesia</taxon>
    </lineage>
</organism>